<dbReference type="PROSITE" id="PS51186">
    <property type="entry name" value="GNAT"/>
    <property type="match status" value="1"/>
</dbReference>
<protein>
    <submittedName>
        <fullName evidence="4">Acetyltransferase</fullName>
    </submittedName>
</protein>
<evidence type="ECO:0000259" key="3">
    <source>
        <dbReference type="PROSITE" id="PS51186"/>
    </source>
</evidence>
<proteinExistence type="predicted"/>
<feature type="domain" description="N-acetyltransferase" evidence="3">
    <location>
        <begin position="1"/>
        <end position="149"/>
    </location>
</feature>
<evidence type="ECO:0000256" key="1">
    <source>
        <dbReference type="ARBA" id="ARBA00022679"/>
    </source>
</evidence>
<dbReference type="eggNOG" id="COG1246">
    <property type="taxonomic scope" value="Bacteria"/>
</dbReference>
<dbReference type="NCBIfam" id="NF005840">
    <property type="entry name" value="PRK07757.1"/>
    <property type="match status" value="1"/>
</dbReference>
<dbReference type="GO" id="GO:0008080">
    <property type="term" value="F:N-acetyltransferase activity"/>
    <property type="evidence" value="ECO:0007669"/>
    <property type="project" value="InterPro"/>
</dbReference>
<dbReference type="GO" id="GO:0005737">
    <property type="term" value="C:cytoplasm"/>
    <property type="evidence" value="ECO:0007669"/>
    <property type="project" value="TreeGrafter"/>
</dbReference>
<organism evidence="4 5">
    <name type="scientific">Candidatus Scalindua brodae</name>
    <dbReference type="NCBI Taxonomy" id="237368"/>
    <lineage>
        <taxon>Bacteria</taxon>
        <taxon>Pseudomonadati</taxon>
        <taxon>Planctomycetota</taxon>
        <taxon>Candidatus Brocadiia</taxon>
        <taxon>Candidatus Brocadiales</taxon>
        <taxon>Candidatus Scalinduaceae</taxon>
        <taxon>Candidatus Scalindua</taxon>
    </lineage>
</organism>
<dbReference type="InterPro" id="IPR016181">
    <property type="entry name" value="Acyl_CoA_acyltransferase"/>
</dbReference>
<evidence type="ECO:0000313" key="4">
    <source>
        <dbReference type="EMBL" id="KHE92557.1"/>
    </source>
</evidence>
<name>A0A0B0EHL4_9BACT</name>
<evidence type="ECO:0000256" key="2">
    <source>
        <dbReference type="ARBA" id="ARBA00023315"/>
    </source>
</evidence>
<dbReference type="InterPro" id="IPR045039">
    <property type="entry name" value="NSI-like"/>
</dbReference>
<sequence>MLRNAHVDDVEEMNRLINQFAKKDLMLPRSLSELYEKIRDYYVYVEDESIKGCAALHVFWKDLAEVKSVAVDENFQKKGIGKELIQKCFEEGRALGINRLFVLTYIPDFFEHMGFKRIDKDLLPHKIWSECIKCYKFPDCGEVPMMIEI</sequence>
<dbReference type="EMBL" id="JRYO01000120">
    <property type="protein sequence ID" value="KHE92557.1"/>
    <property type="molecule type" value="Genomic_DNA"/>
</dbReference>
<accession>A0A0B0EHL4</accession>
<dbReference type="CDD" id="cd04301">
    <property type="entry name" value="NAT_SF"/>
    <property type="match status" value="1"/>
</dbReference>
<comment type="caution">
    <text evidence="4">The sequence shown here is derived from an EMBL/GenBank/DDBJ whole genome shotgun (WGS) entry which is preliminary data.</text>
</comment>
<evidence type="ECO:0000313" key="5">
    <source>
        <dbReference type="Proteomes" id="UP000030652"/>
    </source>
</evidence>
<keyword evidence="1 4" id="KW-0808">Transferase</keyword>
<keyword evidence="2" id="KW-0012">Acyltransferase</keyword>
<dbReference type="Gene3D" id="3.40.630.30">
    <property type="match status" value="1"/>
</dbReference>
<dbReference type="AlphaFoldDB" id="A0A0B0EHL4"/>
<reference evidence="4 5" key="1">
    <citation type="submission" date="2014-10" db="EMBL/GenBank/DDBJ databases">
        <title>Draft genome of anammox bacterium scalindua brodae, obtained using differential coverage binning of sequence data from two enrichment reactors.</title>
        <authorList>
            <person name="Speth D.R."/>
            <person name="Russ L."/>
            <person name="Kartal B."/>
            <person name="Op den Camp H.J."/>
            <person name="Dutilh B.E."/>
            <person name="Jetten M.S."/>
        </authorList>
    </citation>
    <scope>NUCLEOTIDE SEQUENCE [LARGE SCALE GENOMIC DNA]</scope>
    <source>
        <strain evidence="4">RU1</strain>
    </source>
</reference>
<dbReference type="Pfam" id="PF00583">
    <property type="entry name" value="Acetyltransf_1"/>
    <property type="match status" value="1"/>
</dbReference>
<gene>
    <name evidence="4" type="ORF">SCABRO_01706</name>
</gene>
<dbReference type="InterPro" id="IPR000182">
    <property type="entry name" value="GNAT_dom"/>
</dbReference>
<dbReference type="PANTHER" id="PTHR43626:SF4">
    <property type="entry name" value="GCN5-RELATED N-ACETYLTRANSFERASE 2, CHLOROPLASTIC"/>
    <property type="match status" value="1"/>
</dbReference>
<dbReference type="Proteomes" id="UP000030652">
    <property type="component" value="Unassembled WGS sequence"/>
</dbReference>
<dbReference type="SUPFAM" id="SSF55729">
    <property type="entry name" value="Acyl-CoA N-acyltransferases (Nat)"/>
    <property type="match status" value="1"/>
</dbReference>
<dbReference type="PANTHER" id="PTHR43626">
    <property type="entry name" value="ACYL-COA N-ACYLTRANSFERASE"/>
    <property type="match status" value="1"/>
</dbReference>